<dbReference type="RefSeq" id="WP_378585856.1">
    <property type="nucleotide sequence ID" value="NZ_JBHSKD010000002.1"/>
</dbReference>
<proteinExistence type="predicted"/>
<dbReference type="NCBIfam" id="TIGR02243">
    <property type="entry name" value="putative baseplate assembly protein"/>
    <property type="match status" value="1"/>
</dbReference>
<gene>
    <name evidence="1" type="ORF">ACFPGP_01395</name>
</gene>
<dbReference type="EMBL" id="JBHSKD010000002">
    <property type="protein sequence ID" value="MFC5175305.1"/>
    <property type="molecule type" value="Genomic_DNA"/>
</dbReference>
<dbReference type="InterPro" id="IPR011749">
    <property type="entry name" value="CHP02243"/>
</dbReference>
<keyword evidence="2" id="KW-1185">Reference proteome</keyword>
<reference evidence="2" key="1">
    <citation type="journal article" date="2019" name="Int. J. Syst. Evol. Microbiol.">
        <title>The Global Catalogue of Microorganisms (GCM) 10K type strain sequencing project: providing services to taxonomists for standard genome sequencing and annotation.</title>
        <authorList>
            <consortium name="The Broad Institute Genomics Platform"/>
            <consortium name="The Broad Institute Genome Sequencing Center for Infectious Disease"/>
            <person name="Wu L."/>
            <person name="Ma J."/>
        </authorList>
    </citation>
    <scope>NUCLEOTIDE SEQUENCE [LARGE SCALE GENOMIC DNA]</scope>
    <source>
        <strain evidence="2">DFY41</strain>
    </source>
</reference>
<evidence type="ECO:0000313" key="2">
    <source>
        <dbReference type="Proteomes" id="UP001596087"/>
    </source>
</evidence>
<protein>
    <submittedName>
        <fullName evidence="1">Baseplate assembly protein</fullName>
    </submittedName>
</protein>
<accession>A0ABW0BDC7</accession>
<comment type="caution">
    <text evidence="1">The sequence shown here is derived from an EMBL/GenBank/DDBJ whole genome shotgun (WGS) entry which is preliminary data.</text>
</comment>
<evidence type="ECO:0000313" key="1">
    <source>
        <dbReference type="EMBL" id="MFC5175305.1"/>
    </source>
</evidence>
<organism evidence="1 2">
    <name type="scientific">Nocardioides taihuensis</name>
    <dbReference type="NCBI Taxonomy" id="1835606"/>
    <lineage>
        <taxon>Bacteria</taxon>
        <taxon>Bacillati</taxon>
        <taxon>Actinomycetota</taxon>
        <taxon>Actinomycetes</taxon>
        <taxon>Propionibacteriales</taxon>
        <taxon>Nocardioidaceae</taxon>
        <taxon>Nocardioides</taxon>
    </lineage>
</organism>
<name>A0ABW0BDC7_9ACTN</name>
<sequence>MSDLDLCPEGQRVEAVRDAVTVNGIDYLEVLPGQRKLAVHFLHALPGQPDEVPSGGTTLTRSHVVIDGGDRVRGLRALGTATTDDVLTVTTSGPGDFSTYRLRLVDPLTGRTPRGFDPRLSELDFSFKAGCPTRFDCRRDDNCQPPPLPSTVRDYLAKDYESFRRQMVDRIAARVPGWDDHPADAQVALVELLAFVADRLSYEQDAVATEAYLGTARRRTSIRRHARLLGYRVHEGCAARTFVHLPVTAAQTVPAGTRFRTGGDEGDVQVFESLHDLAAFPAHGGIDLHTWSDDLCCLPQGATSATLRIDHPLSLAAGDFLLLEEIAGAESGEPADADRTHRAVVRLVEVGEPATDPLDGRAVLDVRWDAEDALRFPLRIVSETRDGDGSLRRSVVGVAAGNMVLVEHGATVDGPVPLDTGLDDVGRWRPLLPDGRPTYAVPYDELVTDHTGRRVRPSATALLATDPRQALPSITVAPANDPQDDHAFRPVADLLASDADDRTLVVEPEDDGTATLRFGDGSYGREPDVHEPHVATYRVGHGAAGNVGPEAITRMDGDDLVVRNPLAGTGGVDPEPTEQVRQDAPYAFRVQERAVTEADYGAIVTDRFTGVQRARGRMRWTGSWYTAFVTVDRTDGVAVDPAFTERVGRFLDGYRMAGVDVDVAQPRPVPVELELSVCAHDDRFATDVERDVLDVLSAGTTRAGRRGLFHPDNFTFGTPVHLSRVYAAVLAVPGVATVRATTFRRYGEHSRGELAAGVLRVHDMEIAQLANDPDVPERGVLTVRVGGAR</sequence>
<dbReference type="Proteomes" id="UP001596087">
    <property type="component" value="Unassembled WGS sequence"/>
</dbReference>